<dbReference type="PATRIC" id="fig|1806891.3.peg.26"/>
<proteinExistence type="predicted"/>
<evidence type="ECO:0000313" key="1">
    <source>
        <dbReference type="EMBL" id="ANH78202.1"/>
    </source>
</evidence>
<organism evidence="1 2">
    <name type="scientific">Candidatus Chlamydia sanziniae</name>
    <dbReference type="NCBI Taxonomy" id="1806891"/>
    <lineage>
        <taxon>Bacteria</taxon>
        <taxon>Pseudomonadati</taxon>
        <taxon>Chlamydiota</taxon>
        <taxon>Chlamydiia</taxon>
        <taxon>Chlamydiales</taxon>
        <taxon>Chlamydiaceae</taxon>
        <taxon>Chlamydia/Chlamydophila group</taxon>
        <taxon>Chlamydia</taxon>
    </lineage>
</organism>
<gene>
    <name evidence="1" type="ORF">Cs308_0026</name>
</gene>
<reference evidence="1 2" key="1">
    <citation type="submission" date="2016-03" db="EMBL/GenBank/DDBJ databases">
        <title>Culture-independent genomics supports pathogen discovery for uncultivable bacteria within the genus Chlamydia.</title>
        <authorList>
            <person name="Taylor-Brown A."/>
            <person name="Bachmann N.L."/>
            <person name="Borel N."/>
            <person name="Polkinghorne A."/>
        </authorList>
    </citation>
    <scope>NUCLEOTIDE SEQUENCE [LARGE SCALE GENOMIC DNA]</scope>
    <source>
        <strain evidence="1 2">2742-308</strain>
    </source>
</reference>
<dbReference type="KEGG" id="csaz:Cs308_0026"/>
<sequence length="60" mass="7226">MSLENKKINYTHQKTFNQNKTLFFNKKLMETYVSIATFQKNQLTSSLSREKTKFCEMLRN</sequence>
<dbReference type="EMBL" id="CP014639">
    <property type="protein sequence ID" value="ANH78202.1"/>
    <property type="molecule type" value="Genomic_DNA"/>
</dbReference>
<evidence type="ECO:0000313" key="2">
    <source>
        <dbReference type="Proteomes" id="UP000078162"/>
    </source>
</evidence>
<dbReference type="AlphaFoldDB" id="A0A1A9HVQ8"/>
<protein>
    <submittedName>
        <fullName evidence="1">Uncharacterized protein</fullName>
    </submittedName>
</protein>
<accession>A0A1A9HVQ8</accession>
<name>A0A1A9HVQ8_9CHLA</name>
<dbReference type="Proteomes" id="UP000078162">
    <property type="component" value="Chromosome"/>
</dbReference>
<keyword evidence="2" id="KW-1185">Reference proteome</keyword>